<reference evidence="3" key="1">
    <citation type="submission" date="2020-02" db="EMBL/GenBank/DDBJ databases">
        <authorList>
            <person name="Meier V. D."/>
        </authorList>
    </citation>
    <scope>NUCLEOTIDE SEQUENCE</scope>
    <source>
        <strain evidence="3">AVDCRST_MAG63</strain>
    </source>
</reference>
<feature type="region of interest" description="Disordered" evidence="1">
    <location>
        <begin position="150"/>
        <end position="223"/>
    </location>
</feature>
<feature type="transmembrane region" description="Helical" evidence="2">
    <location>
        <begin position="48"/>
        <end position="67"/>
    </location>
</feature>
<gene>
    <name evidence="3" type="ORF">AVDCRST_MAG63-154</name>
</gene>
<name>A0A6J4H5K1_9BACT</name>
<keyword evidence="2" id="KW-0472">Membrane</keyword>
<accession>A0A6J4H5K1</accession>
<protein>
    <submittedName>
        <fullName evidence="3">Uncharacterized protein</fullName>
    </submittedName>
</protein>
<evidence type="ECO:0000256" key="1">
    <source>
        <dbReference type="SAM" id="MobiDB-lite"/>
    </source>
</evidence>
<sequence length="223" mass="23729">MRKGHDGGHGHGHGHDHVVGIEEGRDPDQLRKLGYEPRDIAVATLVKWWGALFVFVALMLGLVFAVYNRFLPDERETEAEAMFPMATQRELPPPDAPRLQAYPKRDWVEFDRGQKHQVNAYDWINPKKNIVQIPVDQAIEVLAERGLPRRTPAATQAARNAPRSGNTSIQNTGPTAPVRPGGGRAVPPTPPAGAPPSGGGAGAAGGGAGLQSNPTAGTRAGGL</sequence>
<evidence type="ECO:0000313" key="3">
    <source>
        <dbReference type="EMBL" id="CAA9214607.1"/>
    </source>
</evidence>
<keyword evidence="2" id="KW-0812">Transmembrane</keyword>
<dbReference type="EMBL" id="CADCTO010000021">
    <property type="protein sequence ID" value="CAA9214607.1"/>
    <property type="molecule type" value="Genomic_DNA"/>
</dbReference>
<dbReference type="AlphaFoldDB" id="A0A6J4H5K1"/>
<feature type="compositionally biased region" description="Gly residues" evidence="1">
    <location>
        <begin position="196"/>
        <end position="209"/>
    </location>
</feature>
<evidence type="ECO:0000256" key="2">
    <source>
        <dbReference type="SAM" id="Phobius"/>
    </source>
</evidence>
<keyword evidence="2" id="KW-1133">Transmembrane helix</keyword>
<proteinExistence type="predicted"/>
<feature type="compositionally biased region" description="Low complexity" evidence="1">
    <location>
        <begin position="150"/>
        <end position="163"/>
    </location>
</feature>
<feature type="region of interest" description="Disordered" evidence="1">
    <location>
        <begin position="1"/>
        <end position="21"/>
    </location>
</feature>
<feature type="compositionally biased region" description="Polar residues" evidence="1">
    <location>
        <begin position="164"/>
        <end position="174"/>
    </location>
</feature>
<organism evidence="3">
    <name type="scientific">uncultured Armatimonadetes bacterium</name>
    <dbReference type="NCBI Taxonomy" id="157466"/>
    <lineage>
        <taxon>Bacteria</taxon>
        <taxon>Bacillati</taxon>
        <taxon>Armatimonadota</taxon>
        <taxon>environmental samples</taxon>
    </lineage>
</organism>